<keyword evidence="2 6" id="KW-0145">Chemotaxis</keyword>
<reference evidence="12 13" key="1">
    <citation type="submission" date="2019-12" db="EMBL/GenBank/DDBJ databases">
        <title>Sporaefaciens musculi gen. nov., sp. nov., a novel bacterium isolated from the caecum of an obese mouse.</title>
        <authorList>
            <person name="Rasmussen T.S."/>
            <person name="Streidl T."/>
            <person name="Hitch T.C.A."/>
            <person name="Wortmann E."/>
            <person name="Deptula P."/>
            <person name="Hansen M."/>
            <person name="Nielsen D.S."/>
            <person name="Clavel T."/>
            <person name="Vogensen F.K."/>
        </authorList>
    </citation>
    <scope>NUCLEOTIDE SEQUENCE [LARGE SCALE GENOMIC DNA]</scope>
    <source>
        <strain evidence="12 13">WCA-9-b2</strain>
    </source>
</reference>
<dbReference type="Pfam" id="PF01339">
    <property type="entry name" value="CheB_methylest"/>
    <property type="match status" value="1"/>
</dbReference>
<dbReference type="NCBIfam" id="NF001965">
    <property type="entry name" value="PRK00742.1"/>
    <property type="match status" value="1"/>
</dbReference>
<feature type="domain" description="Response regulatory" evidence="10">
    <location>
        <begin position="6"/>
        <end position="119"/>
    </location>
</feature>
<dbReference type="EMBL" id="WUQX01000001">
    <property type="protein sequence ID" value="MXP73949.1"/>
    <property type="molecule type" value="Genomic_DNA"/>
</dbReference>
<dbReference type="SMART" id="SM00448">
    <property type="entry name" value="REC"/>
    <property type="match status" value="1"/>
</dbReference>
<evidence type="ECO:0000256" key="3">
    <source>
        <dbReference type="ARBA" id="ARBA00022801"/>
    </source>
</evidence>
<dbReference type="CDD" id="cd16432">
    <property type="entry name" value="CheB_Rec"/>
    <property type="match status" value="1"/>
</dbReference>
<dbReference type="InterPro" id="IPR011006">
    <property type="entry name" value="CheY-like_superfamily"/>
</dbReference>
<dbReference type="Gene3D" id="3.40.50.180">
    <property type="entry name" value="Methylesterase CheB, C-terminal domain"/>
    <property type="match status" value="1"/>
</dbReference>
<dbReference type="InterPro" id="IPR001789">
    <property type="entry name" value="Sig_transdc_resp-reg_receiver"/>
</dbReference>
<proteinExistence type="inferred from homology"/>
<dbReference type="SUPFAM" id="SSF52172">
    <property type="entry name" value="CheY-like"/>
    <property type="match status" value="1"/>
</dbReference>
<feature type="compositionally biased region" description="Pro residues" evidence="9">
    <location>
        <begin position="144"/>
        <end position="154"/>
    </location>
</feature>
<dbReference type="GO" id="GO:0008984">
    <property type="term" value="F:protein-glutamate methylesterase activity"/>
    <property type="evidence" value="ECO:0007669"/>
    <property type="project" value="UniProtKB-UniRule"/>
</dbReference>
<evidence type="ECO:0000259" key="11">
    <source>
        <dbReference type="PROSITE" id="PS50122"/>
    </source>
</evidence>
<organism evidence="12 13">
    <name type="scientific">Sporofaciens musculi</name>
    <dbReference type="NCBI Taxonomy" id="2681861"/>
    <lineage>
        <taxon>Bacteria</taxon>
        <taxon>Bacillati</taxon>
        <taxon>Bacillota</taxon>
        <taxon>Clostridia</taxon>
        <taxon>Lachnospirales</taxon>
        <taxon>Lachnospiraceae</taxon>
        <taxon>Sporofaciens</taxon>
    </lineage>
</organism>
<dbReference type="Pfam" id="PF00072">
    <property type="entry name" value="Response_reg"/>
    <property type="match status" value="1"/>
</dbReference>
<dbReference type="PANTHER" id="PTHR42872">
    <property type="entry name" value="PROTEIN-GLUTAMATE METHYLESTERASE/PROTEIN-GLUTAMINE GLUTAMINASE"/>
    <property type="match status" value="1"/>
</dbReference>
<evidence type="ECO:0000256" key="2">
    <source>
        <dbReference type="ARBA" id="ARBA00022500"/>
    </source>
</evidence>
<keyword evidence="12" id="KW-0489">Methyltransferase</keyword>
<dbReference type="GO" id="GO:0008168">
    <property type="term" value="F:methyltransferase activity"/>
    <property type="evidence" value="ECO:0007669"/>
    <property type="project" value="UniProtKB-KW"/>
</dbReference>
<keyword evidence="1 6" id="KW-0963">Cytoplasm</keyword>
<dbReference type="PROSITE" id="PS50122">
    <property type="entry name" value="CHEB"/>
    <property type="match status" value="1"/>
</dbReference>
<keyword evidence="13" id="KW-1185">Reference proteome</keyword>
<feature type="domain" description="CheB-type methylesterase" evidence="11">
    <location>
        <begin position="175"/>
        <end position="374"/>
    </location>
</feature>
<evidence type="ECO:0000256" key="6">
    <source>
        <dbReference type="HAMAP-Rule" id="MF_00099"/>
    </source>
</evidence>
<dbReference type="GO" id="GO:0032259">
    <property type="term" value="P:methylation"/>
    <property type="evidence" value="ECO:0007669"/>
    <property type="project" value="UniProtKB-KW"/>
</dbReference>
<dbReference type="InterPro" id="IPR008248">
    <property type="entry name" value="CheB-like"/>
</dbReference>
<dbReference type="InterPro" id="IPR035909">
    <property type="entry name" value="CheB_C"/>
</dbReference>
<dbReference type="SUPFAM" id="SSF52738">
    <property type="entry name" value="Methylesterase CheB, C-terminal domain"/>
    <property type="match status" value="1"/>
</dbReference>
<comment type="catalytic activity">
    <reaction evidence="6">
        <text>L-glutaminyl-[protein] + H2O = L-glutamyl-[protein] + NH4(+)</text>
        <dbReference type="Rhea" id="RHEA:16441"/>
        <dbReference type="Rhea" id="RHEA-COMP:10207"/>
        <dbReference type="Rhea" id="RHEA-COMP:10208"/>
        <dbReference type="ChEBI" id="CHEBI:15377"/>
        <dbReference type="ChEBI" id="CHEBI:28938"/>
        <dbReference type="ChEBI" id="CHEBI:29973"/>
        <dbReference type="ChEBI" id="CHEBI:30011"/>
        <dbReference type="EC" id="3.5.1.44"/>
    </reaction>
</comment>
<evidence type="ECO:0000256" key="1">
    <source>
        <dbReference type="ARBA" id="ARBA00022490"/>
    </source>
</evidence>
<dbReference type="PANTHER" id="PTHR42872:SF6">
    <property type="entry name" value="PROTEIN-GLUTAMATE METHYLESTERASE_PROTEIN-GLUTAMINE GLUTAMINASE"/>
    <property type="match status" value="1"/>
</dbReference>
<dbReference type="PIRSF" id="PIRSF000876">
    <property type="entry name" value="RR_chemtxs_CheB"/>
    <property type="match status" value="1"/>
</dbReference>
<keyword evidence="3 6" id="KW-0378">Hydrolase</keyword>
<comment type="function">
    <text evidence="4">May play the central regulatory role in sporulation. It may be an element of the effector pathway responsible for the activation of sporulation genes in response to nutritional stress. Spo0A may act in concert with spo0H (a sigma factor) to control the expression of some genes that are critical to the sporulation process.</text>
</comment>
<comment type="similarity">
    <text evidence="6">Belongs to the CheB family.</text>
</comment>
<sequence>MNNKVKVLVVDDSSLFRQALIQHLSSQPGIEVIGYAINAYDAKQKIPQLKPDVLTLDVEMPGLNGIEFLKQLLPTNPLPVVLVSSLNLSVFDALSAGAVDFVRKPDMTVRNSKETFFESLTVKVMTAAKAKVRISQPGAATPNSPAPAPAPVPTPAMAGGAVRPLAPQGTARPMPFPALSRNVLDSTIIGLGASTGGTEATLEVLKRLPGNIPGIVITQHMPEGFTEMYAQRLNRICNMEVREAKNGDVIHPGLALIAPGAKQMEVVRSGRNYIVQCRPGAKVSGHCPSVDVLFNSIAANVAINKVGIIMTGMGRDGADGLLKMRQNGAFTIGQDKDSCVVYGMPMVAYNIGAVCTQASCENISNVLMNHLKGVK</sequence>
<feature type="active site" evidence="6 7">
    <location>
        <position position="194"/>
    </location>
</feature>
<dbReference type="EC" id="3.1.1.61" evidence="6"/>
<dbReference type="AlphaFoldDB" id="A0A7X3MCL9"/>
<dbReference type="GO" id="GO:0050568">
    <property type="term" value="F:protein-glutamine glutaminase activity"/>
    <property type="evidence" value="ECO:0007669"/>
    <property type="project" value="UniProtKB-UniRule"/>
</dbReference>
<comment type="function">
    <text evidence="6">Involved in chemotaxis. Part of a chemotaxis signal transduction system that modulates chemotaxis in response to various stimuli. Catalyzes the demethylation of specific methylglutamate residues introduced into the chemoreceptors (methyl-accepting chemotaxis proteins or MCP) by CheR. Also mediates the irreversible deamidation of specific glutamine residues to glutamic acid.</text>
</comment>
<dbReference type="GO" id="GO:0005737">
    <property type="term" value="C:cytoplasm"/>
    <property type="evidence" value="ECO:0007669"/>
    <property type="project" value="UniProtKB-SubCell"/>
</dbReference>
<accession>A0A7X3MCL9</accession>
<evidence type="ECO:0000256" key="5">
    <source>
        <dbReference type="ARBA" id="ARBA00048267"/>
    </source>
</evidence>
<dbReference type="InterPro" id="IPR000673">
    <property type="entry name" value="Sig_transdc_resp-reg_Me-estase"/>
</dbReference>
<gene>
    <name evidence="6 12" type="primary">cheB</name>
    <name evidence="12" type="ORF">GN277_00355</name>
</gene>
<keyword evidence="12" id="KW-0808">Transferase</keyword>
<evidence type="ECO:0000256" key="9">
    <source>
        <dbReference type="SAM" id="MobiDB-lite"/>
    </source>
</evidence>
<evidence type="ECO:0000313" key="12">
    <source>
        <dbReference type="EMBL" id="MXP73949.1"/>
    </source>
</evidence>
<feature type="active site" evidence="6 7">
    <location>
        <position position="220"/>
    </location>
</feature>
<keyword evidence="6 8" id="KW-0597">Phosphoprotein</keyword>
<evidence type="ECO:0000313" key="13">
    <source>
        <dbReference type="Proteomes" id="UP000460412"/>
    </source>
</evidence>
<comment type="catalytic activity">
    <reaction evidence="5 6">
        <text>[protein]-L-glutamate 5-O-methyl ester + H2O = L-glutamyl-[protein] + methanol + H(+)</text>
        <dbReference type="Rhea" id="RHEA:23236"/>
        <dbReference type="Rhea" id="RHEA-COMP:10208"/>
        <dbReference type="Rhea" id="RHEA-COMP:10311"/>
        <dbReference type="ChEBI" id="CHEBI:15377"/>
        <dbReference type="ChEBI" id="CHEBI:15378"/>
        <dbReference type="ChEBI" id="CHEBI:17790"/>
        <dbReference type="ChEBI" id="CHEBI:29973"/>
        <dbReference type="ChEBI" id="CHEBI:82795"/>
        <dbReference type="EC" id="3.1.1.61"/>
    </reaction>
</comment>
<dbReference type="RefSeq" id="WP_159748910.1">
    <property type="nucleotide sequence ID" value="NZ_CASSPE010000002.1"/>
</dbReference>
<comment type="domain">
    <text evidence="6">Contains a C-terminal catalytic domain, and an N-terminal region which modulates catalytic activity.</text>
</comment>
<dbReference type="Proteomes" id="UP000460412">
    <property type="component" value="Unassembled WGS sequence"/>
</dbReference>
<feature type="modified residue" description="4-aspartylphosphate" evidence="6 8">
    <location>
        <position position="57"/>
    </location>
</feature>
<evidence type="ECO:0000256" key="7">
    <source>
        <dbReference type="PROSITE-ProRule" id="PRU00050"/>
    </source>
</evidence>
<dbReference type="Gene3D" id="3.40.50.2300">
    <property type="match status" value="1"/>
</dbReference>
<dbReference type="EC" id="3.5.1.44" evidence="6"/>
<feature type="active site" evidence="6 7">
    <location>
        <position position="316"/>
    </location>
</feature>
<comment type="PTM">
    <text evidence="6">Phosphorylated by CheA. Phosphorylation of the N-terminal regulatory domain activates the methylesterase activity.</text>
</comment>
<feature type="region of interest" description="Disordered" evidence="9">
    <location>
        <begin position="135"/>
        <end position="160"/>
    </location>
</feature>
<dbReference type="GO" id="GO:0006935">
    <property type="term" value="P:chemotaxis"/>
    <property type="evidence" value="ECO:0007669"/>
    <property type="project" value="UniProtKB-UniRule"/>
</dbReference>
<dbReference type="GO" id="GO:0000156">
    <property type="term" value="F:phosphorelay response regulator activity"/>
    <property type="evidence" value="ECO:0007669"/>
    <property type="project" value="InterPro"/>
</dbReference>
<evidence type="ECO:0000256" key="8">
    <source>
        <dbReference type="PROSITE-ProRule" id="PRU00169"/>
    </source>
</evidence>
<dbReference type="PROSITE" id="PS50110">
    <property type="entry name" value="RESPONSE_REGULATORY"/>
    <property type="match status" value="1"/>
</dbReference>
<comment type="subcellular location">
    <subcellularLocation>
        <location evidence="6">Cytoplasm</location>
    </subcellularLocation>
</comment>
<name>A0A7X3MCL9_9FIRM</name>
<dbReference type="HAMAP" id="MF_00099">
    <property type="entry name" value="CheB_chemtxs"/>
    <property type="match status" value="1"/>
</dbReference>
<protein>
    <recommendedName>
        <fullName evidence="6">Protein-glutamate methylesterase/protein-glutamine glutaminase</fullName>
        <ecNumber evidence="6">3.1.1.61</ecNumber>
        <ecNumber evidence="6">3.5.1.44</ecNumber>
    </recommendedName>
</protein>
<evidence type="ECO:0000256" key="4">
    <source>
        <dbReference type="ARBA" id="ARBA00024867"/>
    </source>
</evidence>
<dbReference type="CDD" id="cd17541">
    <property type="entry name" value="REC_CheB-like"/>
    <property type="match status" value="1"/>
</dbReference>
<comment type="caution">
    <text evidence="12">The sequence shown here is derived from an EMBL/GenBank/DDBJ whole genome shotgun (WGS) entry which is preliminary data.</text>
</comment>
<evidence type="ECO:0000259" key="10">
    <source>
        <dbReference type="PROSITE" id="PS50110"/>
    </source>
</evidence>